<evidence type="ECO:0000256" key="1">
    <source>
        <dbReference type="SAM" id="Phobius"/>
    </source>
</evidence>
<keyword evidence="1" id="KW-0812">Transmembrane</keyword>
<protein>
    <submittedName>
        <fullName evidence="2">Uncharacterized protein</fullName>
    </submittedName>
</protein>
<reference evidence="2" key="1">
    <citation type="submission" date="2019-08" db="EMBL/GenBank/DDBJ databases">
        <authorList>
            <person name="Kucharzyk K."/>
            <person name="Murdoch R.W."/>
            <person name="Higgins S."/>
            <person name="Loffler F."/>
        </authorList>
    </citation>
    <scope>NUCLEOTIDE SEQUENCE</scope>
</reference>
<dbReference type="AlphaFoldDB" id="A0A645BTF9"/>
<name>A0A645BTF9_9ZZZZ</name>
<proteinExistence type="predicted"/>
<comment type="caution">
    <text evidence="2">The sequence shown here is derived from an EMBL/GenBank/DDBJ whole genome shotgun (WGS) entry which is preliminary data.</text>
</comment>
<sequence length="72" mass="8088">METTLLQKIELRFWDIILPLMTRSQFVRKTVQAAVTFYQNDHLVKKTALVGMIACGGFATGILAFTLRSLIG</sequence>
<evidence type="ECO:0000313" key="2">
    <source>
        <dbReference type="EMBL" id="MPM68699.1"/>
    </source>
</evidence>
<gene>
    <name evidence="2" type="ORF">SDC9_115633</name>
</gene>
<feature type="transmembrane region" description="Helical" evidence="1">
    <location>
        <begin position="48"/>
        <end position="67"/>
    </location>
</feature>
<keyword evidence="1" id="KW-0472">Membrane</keyword>
<keyword evidence="1" id="KW-1133">Transmembrane helix</keyword>
<dbReference type="EMBL" id="VSSQ01022407">
    <property type="protein sequence ID" value="MPM68699.1"/>
    <property type="molecule type" value="Genomic_DNA"/>
</dbReference>
<accession>A0A645BTF9</accession>
<organism evidence="2">
    <name type="scientific">bioreactor metagenome</name>
    <dbReference type="NCBI Taxonomy" id="1076179"/>
    <lineage>
        <taxon>unclassified sequences</taxon>
        <taxon>metagenomes</taxon>
        <taxon>ecological metagenomes</taxon>
    </lineage>
</organism>